<proteinExistence type="predicted"/>
<organism evidence="2 3">
    <name type="scientific">Spartinivicinus poritis</name>
    <dbReference type="NCBI Taxonomy" id="2994640"/>
    <lineage>
        <taxon>Bacteria</taxon>
        <taxon>Pseudomonadati</taxon>
        <taxon>Pseudomonadota</taxon>
        <taxon>Gammaproteobacteria</taxon>
        <taxon>Oceanospirillales</taxon>
        <taxon>Zooshikellaceae</taxon>
        <taxon>Spartinivicinus</taxon>
    </lineage>
</organism>
<dbReference type="InterPro" id="IPR001303">
    <property type="entry name" value="Aldolase_II/adducin_N"/>
</dbReference>
<dbReference type="Pfam" id="PF00596">
    <property type="entry name" value="Aldolase_II"/>
    <property type="match status" value="1"/>
</dbReference>
<evidence type="ECO:0000313" key="3">
    <source>
        <dbReference type="Proteomes" id="UP001528823"/>
    </source>
</evidence>
<reference evidence="2 3" key="1">
    <citation type="submission" date="2022-11" db="EMBL/GenBank/DDBJ databases">
        <title>Spartinivicinus poritis sp. nov., isolated from scleractinian coral Porites lutea.</title>
        <authorList>
            <person name="Zhang G."/>
            <person name="Cai L."/>
            <person name="Wei Q."/>
        </authorList>
    </citation>
    <scope>NUCLEOTIDE SEQUENCE [LARGE SCALE GENOMIC DNA]</scope>
    <source>
        <strain evidence="2 3">A2-2</strain>
    </source>
</reference>
<dbReference type="EMBL" id="JAPMOU010000008">
    <property type="protein sequence ID" value="MDE1462006.1"/>
    <property type="molecule type" value="Genomic_DNA"/>
</dbReference>
<keyword evidence="3" id="KW-1185">Reference proteome</keyword>
<feature type="domain" description="Class II aldolase/adducin N-terminal" evidence="1">
    <location>
        <begin position="52"/>
        <end position="201"/>
    </location>
</feature>
<dbReference type="Proteomes" id="UP001528823">
    <property type="component" value="Unassembled WGS sequence"/>
</dbReference>
<sequence>MSDQTTEGVIKYQLNHLSKPLSSPPIQTLNRWRSLLKKLEMIGQVPNRYQGYGFGNLSQRLATFTTTHNPNCFLITGTQTGALAHLSSADYALVTKAHPAQNQLTAEGLSAPSSEALSHAVIYQTLPHINFVFHVHCPTIWQLSQQLAIPCIPASLAYGTPAMATAIANIINNKQVQTKGIISMLGHEDGLISFGETADKAGWPLIHYWLLADNG</sequence>
<dbReference type="RefSeq" id="WP_274688365.1">
    <property type="nucleotide sequence ID" value="NZ_JAPMOU010000008.1"/>
</dbReference>
<protein>
    <submittedName>
        <fullName evidence="2">Class II aldolase/adducin family protein</fullName>
    </submittedName>
</protein>
<dbReference type="SUPFAM" id="SSF53639">
    <property type="entry name" value="AraD/HMP-PK domain-like"/>
    <property type="match status" value="1"/>
</dbReference>
<evidence type="ECO:0000259" key="1">
    <source>
        <dbReference type="Pfam" id="PF00596"/>
    </source>
</evidence>
<comment type="caution">
    <text evidence="2">The sequence shown here is derived from an EMBL/GenBank/DDBJ whole genome shotgun (WGS) entry which is preliminary data.</text>
</comment>
<evidence type="ECO:0000313" key="2">
    <source>
        <dbReference type="EMBL" id="MDE1462006.1"/>
    </source>
</evidence>
<gene>
    <name evidence="2" type="ORF">ORQ98_08485</name>
</gene>
<dbReference type="InterPro" id="IPR036409">
    <property type="entry name" value="Aldolase_II/adducin_N_sf"/>
</dbReference>
<accession>A0ABT5U6L3</accession>
<name>A0ABT5U6L3_9GAMM</name>
<dbReference type="Gene3D" id="3.40.225.10">
    <property type="entry name" value="Class II aldolase/adducin N-terminal domain"/>
    <property type="match status" value="1"/>
</dbReference>